<gene>
    <name evidence="2" type="ORF">FOB51_12000</name>
</gene>
<sequence length="95" mass="9868">MRAPYQSASHGSLPRRGSPASRPHTLGHTFAATAATLGYCELTITGLLGHSAGSVTARFAQSLTSPLSPLRPHSHRCGCGSCGARGPLDTIKETR</sequence>
<feature type="region of interest" description="Disordered" evidence="1">
    <location>
        <begin position="1"/>
        <end position="26"/>
    </location>
</feature>
<feature type="compositionally biased region" description="Polar residues" evidence="1">
    <location>
        <begin position="1"/>
        <end position="10"/>
    </location>
</feature>
<dbReference type="GO" id="GO:0003677">
    <property type="term" value="F:DNA binding"/>
    <property type="evidence" value="ECO:0007669"/>
    <property type="project" value="InterPro"/>
</dbReference>
<dbReference type="AlphaFoldDB" id="A0A5P2QRY3"/>
<name>A0A5P2QRY3_9RHOB</name>
<dbReference type="InterPro" id="IPR011010">
    <property type="entry name" value="DNA_brk_join_enz"/>
</dbReference>
<proteinExistence type="predicted"/>
<evidence type="ECO:0000256" key="1">
    <source>
        <dbReference type="SAM" id="MobiDB-lite"/>
    </source>
</evidence>
<evidence type="ECO:0000313" key="3">
    <source>
        <dbReference type="Proteomes" id="UP000324507"/>
    </source>
</evidence>
<dbReference type="EMBL" id="CP044081">
    <property type="protein sequence ID" value="QEU08655.1"/>
    <property type="molecule type" value="Genomic_DNA"/>
</dbReference>
<dbReference type="Proteomes" id="UP000324507">
    <property type="component" value="Chromosome"/>
</dbReference>
<organism evidence="2 3">
    <name type="scientific">Paracoccus yeei</name>
    <dbReference type="NCBI Taxonomy" id="147645"/>
    <lineage>
        <taxon>Bacteria</taxon>
        <taxon>Pseudomonadati</taxon>
        <taxon>Pseudomonadota</taxon>
        <taxon>Alphaproteobacteria</taxon>
        <taxon>Rhodobacterales</taxon>
        <taxon>Paracoccaceae</taxon>
        <taxon>Paracoccus</taxon>
    </lineage>
</organism>
<protein>
    <recommendedName>
        <fullName evidence="4">Tyr recombinase domain-containing protein</fullName>
    </recommendedName>
</protein>
<dbReference type="SUPFAM" id="SSF56349">
    <property type="entry name" value="DNA breaking-rejoining enzymes"/>
    <property type="match status" value="1"/>
</dbReference>
<evidence type="ECO:0000313" key="2">
    <source>
        <dbReference type="EMBL" id="QEU08655.1"/>
    </source>
</evidence>
<evidence type="ECO:0008006" key="4">
    <source>
        <dbReference type="Google" id="ProtNLM"/>
    </source>
</evidence>
<accession>A0A5P2QRY3</accession>
<reference evidence="2 3" key="1">
    <citation type="submission" date="2019-09" db="EMBL/GenBank/DDBJ databases">
        <title>FDA dAtabase for Regulatory Grade micrObial Sequences (FDA-ARGOS): Supporting development and validation of Infectious Disease Dx tests.</title>
        <authorList>
            <person name="Sciortino C."/>
            <person name="Tallon L."/>
            <person name="Sadzewicz L."/>
            <person name="Vavikolanu K."/>
            <person name="Mehta A."/>
            <person name="Aluvathingal J."/>
            <person name="Nadendla S."/>
            <person name="Nandy P."/>
            <person name="Geyer C."/>
            <person name="Yan Y."/>
            <person name="Sichtig H."/>
        </authorList>
    </citation>
    <scope>NUCLEOTIDE SEQUENCE [LARGE SCALE GENOMIC DNA]</scope>
    <source>
        <strain evidence="2 3">FDAARGOS_643</strain>
    </source>
</reference>